<dbReference type="EMBL" id="JACCBT010000001">
    <property type="protein sequence ID" value="NYE15528.1"/>
    <property type="molecule type" value="Genomic_DNA"/>
</dbReference>
<name>A0A7Y9GFG0_9ACTN</name>
<accession>A0A7Y9GFG0</accession>
<dbReference type="RefSeq" id="WP_179836208.1">
    <property type="nucleotide sequence ID" value="NZ_BMRD01000004.1"/>
</dbReference>
<protein>
    <submittedName>
        <fullName evidence="1">Uncharacterized protein</fullName>
    </submittedName>
</protein>
<evidence type="ECO:0000313" key="2">
    <source>
        <dbReference type="Proteomes" id="UP000591272"/>
    </source>
</evidence>
<comment type="caution">
    <text evidence="1">The sequence shown here is derived from an EMBL/GenBank/DDBJ whole genome shotgun (WGS) entry which is preliminary data.</text>
</comment>
<evidence type="ECO:0000313" key="1">
    <source>
        <dbReference type="EMBL" id="NYE15528.1"/>
    </source>
</evidence>
<reference evidence="1 2" key="1">
    <citation type="submission" date="2020-07" db="EMBL/GenBank/DDBJ databases">
        <title>Sequencing the genomes of 1000 actinobacteria strains.</title>
        <authorList>
            <person name="Klenk H.-P."/>
        </authorList>
    </citation>
    <scope>NUCLEOTIDE SEQUENCE [LARGE SCALE GENOMIC DNA]</scope>
    <source>
        <strain evidence="1 2">DSM 43461</strain>
    </source>
</reference>
<proteinExistence type="predicted"/>
<organism evidence="1 2">
    <name type="scientific">Actinomadura citrea</name>
    <dbReference type="NCBI Taxonomy" id="46158"/>
    <lineage>
        <taxon>Bacteria</taxon>
        <taxon>Bacillati</taxon>
        <taxon>Actinomycetota</taxon>
        <taxon>Actinomycetes</taxon>
        <taxon>Streptosporangiales</taxon>
        <taxon>Thermomonosporaceae</taxon>
        <taxon>Actinomadura</taxon>
    </lineage>
</organism>
<gene>
    <name evidence="1" type="ORF">BJ999_005824</name>
</gene>
<dbReference type="AlphaFoldDB" id="A0A7Y9GFG0"/>
<sequence>MSRIWICASMSKIIRADHLTALFVSDGSPDYRAAETNRSGVLWANVFGRTEPVRIDEFTGITAAELLDAVTKAIGQADPDEPVTYIRLDRAGDHNAATRVKTYNSYPLTDGSQVDDQEGA</sequence>
<dbReference type="Proteomes" id="UP000591272">
    <property type="component" value="Unassembled WGS sequence"/>
</dbReference>
<keyword evidence="2" id="KW-1185">Reference proteome</keyword>